<evidence type="ECO:0000259" key="1">
    <source>
        <dbReference type="Pfam" id="PF22751"/>
    </source>
</evidence>
<sequence>MNVALHDTYVAALQHDLVDLPAGTRLVGVVRRPTRWFAGAVDENRPALGPPEDLLDDVKQAEEDLKIAGLCDEEAHNAAWDQVDFADRYREHLGSAPAAAEAVDDLRTALNGGEDVALVCYENTAKKRCHRTILREELE</sequence>
<accession>A0A7D5GBJ9</accession>
<gene>
    <name evidence="2" type="ORF">HUG10_08195</name>
</gene>
<organism evidence="2 3">
    <name type="scientific">Halorarum halophilum</name>
    <dbReference type="NCBI Taxonomy" id="2743090"/>
    <lineage>
        <taxon>Archaea</taxon>
        <taxon>Methanobacteriati</taxon>
        <taxon>Methanobacteriota</taxon>
        <taxon>Stenosarchaea group</taxon>
        <taxon>Halobacteria</taxon>
        <taxon>Halobacteriales</taxon>
        <taxon>Haloferacaceae</taxon>
        <taxon>Halorarum</taxon>
    </lineage>
</organism>
<dbReference type="AlphaFoldDB" id="A0A7D5GBJ9"/>
<evidence type="ECO:0000313" key="2">
    <source>
        <dbReference type="EMBL" id="QLG27532.1"/>
    </source>
</evidence>
<reference evidence="2 3" key="1">
    <citation type="submission" date="2020-07" db="EMBL/GenBank/DDBJ databases">
        <title>Gai3-2, isolated from salt lake.</title>
        <authorList>
            <person name="Cui H."/>
            <person name="Shi X."/>
        </authorList>
    </citation>
    <scope>NUCLEOTIDE SEQUENCE [LARGE SCALE GENOMIC DNA]</scope>
    <source>
        <strain evidence="2 3">Gai3-2</strain>
    </source>
</reference>
<dbReference type="Proteomes" id="UP000509750">
    <property type="component" value="Chromosome"/>
</dbReference>
<dbReference type="Pfam" id="PF22751">
    <property type="entry name" value="DUF488-N3a"/>
    <property type="match status" value="1"/>
</dbReference>
<keyword evidence="3" id="KW-1185">Reference proteome</keyword>
<feature type="domain" description="DUF488" evidence="1">
    <location>
        <begin position="27"/>
        <end position="138"/>
    </location>
</feature>
<dbReference type="InterPro" id="IPR054495">
    <property type="entry name" value="DUF488-N3a"/>
</dbReference>
<protein>
    <submittedName>
        <fullName evidence="2">DUF488 family protein</fullName>
    </submittedName>
</protein>
<evidence type="ECO:0000313" key="3">
    <source>
        <dbReference type="Proteomes" id="UP000509750"/>
    </source>
</evidence>
<proteinExistence type="predicted"/>
<name>A0A7D5GBJ9_9EURY</name>
<dbReference type="KEGG" id="halg:HUG10_08195"/>
<dbReference type="EMBL" id="CP058529">
    <property type="protein sequence ID" value="QLG27532.1"/>
    <property type="molecule type" value="Genomic_DNA"/>
</dbReference>